<evidence type="ECO:0008006" key="3">
    <source>
        <dbReference type="Google" id="ProtNLM"/>
    </source>
</evidence>
<reference evidence="1 2" key="1">
    <citation type="journal article" date="2023" name="Front. Microbiol.">
        <title>Genomic analyses of Burkholderia respiratory isolates indicates two evolutionarily distinct B. anthina clades.</title>
        <authorList>
            <person name="Pham A."/>
            <person name="Volmer J.G."/>
            <person name="Chambers D.C."/>
            <person name="Smith D.J."/>
            <person name="Reid D.W."/>
            <person name="Burr L."/>
            <person name="Wells T.J."/>
        </authorList>
    </citation>
    <scope>NUCLEOTIDE SEQUENCE [LARGE SCALE GENOMIC DNA]</scope>
    <source>
        <strain evidence="1 2">BCCIQ07A</strain>
    </source>
</reference>
<gene>
    <name evidence="1" type="ORF">SB593_21185</name>
</gene>
<name>A0ABU5WSR7_9BURK</name>
<accession>A0ABU5WSR7</accession>
<protein>
    <recommendedName>
        <fullName evidence="3">Reverse transcriptase domain-containing protein</fullName>
    </recommendedName>
</protein>
<evidence type="ECO:0000313" key="1">
    <source>
        <dbReference type="EMBL" id="MEB2581463.1"/>
    </source>
</evidence>
<sequence>MAIDAVCRDNGKWPTFLRLCITNRAAKIAFFAARHMFNDIAELAEGEKCRMTAYVDDVTISGPAATKKLLGELRKVVSR</sequence>
<proteinExistence type="predicted"/>
<comment type="caution">
    <text evidence="1">The sequence shown here is derived from an EMBL/GenBank/DDBJ whole genome shotgun (WGS) entry which is preliminary data.</text>
</comment>
<organism evidence="1 2">
    <name type="scientific">Burkholderia anthinoferrum</name>
    <dbReference type="NCBI Taxonomy" id="3090833"/>
    <lineage>
        <taxon>Bacteria</taxon>
        <taxon>Pseudomonadati</taxon>
        <taxon>Pseudomonadota</taxon>
        <taxon>Betaproteobacteria</taxon>
        <taxon>Burkholderiales</taxon>
        <taxon>Burkholderiaceae</taxon>
        <taxon>Burkholderia</taxon>
    </lineage>
</organism>
<dbReference type="Proteomes" id="UP001304467">
    <property type="component" value="Unassembled WGS sequence"/>
</dbReference>
<dbReference type="RefSeq" id="WP_323662429.1">
    <property type="nucleotide sequence ID" value="NZ_JAWRLH010000024.1"/>
</dbReference>
<evidence type="ECO:0000313" key="2">
    <source>
        <dbReference type="Proteomes" id="UP001304467"/>
    </source>
</evidence>
<keyword evidence="2" id="KW-1185">Reference proteome</keyword>
<dbReference type="EMBL" id="JAWRLE010000036">
    <property type="protein sequence ID" value="MEB2581463.1"/>
    <property type="molecule type" value="Genomic_DNA"/>
</dbReference>